<dbReference type="Gene3D" id="3.40.1110.10">
    <property type="entry name" value="Calcium-transporting ATPase, cytoplasmic domain N"/>
    <property type="match status" value="1"/>
</dbReference>
<keyword evidence="3" id="KW-0813">Transport</keyword>
<dbReference type="NCBIfam" id="TIGR01525">
    <property type="entry name" value="ATPase-IB_hvy"/>
    <property type="match status" value="1"/>
</dbReference>
<evidence type="ECO:0000256" key="13">
    <source>
        <dbReference type="ARBA" id="ARBA00023065"/>
    </source>
</evidence>
<organism evidence="18 19">
    <name type="scientific">Panagrellus redivivus</name>
    <name type="common">Microworm</name>
    <dbReference type="NCBI Taxonomy" id="6233"/>
    <lineage>
        <taxon>Eukaryota</taxon>
        <taxon>Metazoa</taxon>
        <taxon>Ecdysozoa</taxon>
        <taxon>Nematoda</taxon>
        <taxon>Chromadorea</taxon>
        <taxon>Rhabditida</taxon>
        <taxon>Tylenchina</taxon>
        <taxon>Panagrolaimomorpha</taxon>
        <taxon>Panagrolaimoidea</taxon>
        <taxon>Panagrolaimidae</taxon>
        <taxon>Panagrellus</taxon>
    </lineage>
</organism>
<dbReference type="PRINTS" id="PR00119">
    <property type="entry name" value="CATATPASE"/>
</dbReference>
<evidence type="ECO:0000256" key="8">
    <source>
        <dbReference type="ARBA" id="ARBA00022796"/>
    </source>
</evidence>
<dbReference type="Pfam" id="PF00702">
    <property type="entry name" value="Hydrolase"/>
    <property type="match status" value="1"/>
</dbReference>
<evidence type="ECO:0000256" key="12">
    <source>
        <dbReference type="ARBA" id="ARBA00023008"/>
    </source>
</evidence>
<keyword evidence="12" id="KW-0186">Copper</keyword>
<evidence type="ECO:0000256" key="9">
    <source>
        <dbReference type="ARBA" id="ARBA00022840"/>
    </source>
</evidence>
<feature type="transmembrane region" description="Helical" evidence="15">
    <location>
        <begin position="966"/>
        <end position="988"/>
    </location>
</feature>
<dbReference type="Gene3D" id="2.70.150.10">
    <property type="entry name" value="Calcium-transporting ATPase, cytoplasmic transduction domain A"/>
    <property type="match status" value="1"/>
</dbReference>
<feature type="transmembrane region" description="Helical" evidence="15">
    <location>
        <begin position="279"/>
        <end position="301"/>
    </location>
</feature>
<reference evidence="18" key="1">
    <citation type="journal article" date="2013" name="Genetics">
        <title>The draft genome and transcriptome of Panagrellus redivivus are shaped by the harsh demands of a free-living lifestyle.</title>
        <authorList>
            <person name="Srinivasan J."/>
            <person name="Dillman A.R."/>
            <person name="Macchietto M.G."/>
            <person name="Heikkinen L."/>
            <person name="Lakso M."/>
            <person name="Fracchia K.M."/>
            <person name="Antoshechkin I."/>
            <person name="Mortazavi A."/>
            <person name="Wong G."/>
            <person name="Sternberg P.W."/>
        </authorList>
    </citation>
    <scope>NUCLEOTIDE SEQUENCE [LARGE SCALE GENOMIC DNA]</scope>
    <source>
        <strain evidence="18">MT8872</strain>
    </source>
</reference>
<dbReference type="SUPFAM" id="SSF81665">
    <property type="entry name" value="Calcium ATPase, transmembrane domain M"/>
    <property type="match status" value="1"/>
</dbReference>
<dbReference type="InterPro" id="IPR017969">
    <property type="entry name" value="Heavy-metal-associated_CS"/>
</dbReference>
<dbReference type="PANTHER" id="PTHR46594:SF4">
    <property type="entry name" value="P-TYPE CATION-TRANSPORTING ATPASE"/>
    <property type="match status" value="1"/>
</dbReference>
<dbReference type="WBParaSite" id="Pan_g4415.t1">
    <property type="protein sequence ID" value="Pan_g4415.t1"/>
    <property type="gene ID" value="Pan_g4415"/>
</dbReference>
<evidence type="ECO:0000256" key="15">
    <source>
        <dbReference type="RuleBase" id="RU362081"/>
    </source>
</evidence>
<dbReference type="SFLD" id="SFLDG00002">
    <property type="entry name" value="C1.7:_P-type_atpase_like"/>
    <property type="match status" value="1"/>
</dbReference>
<dbReference type="CDD" id="cd00371">
    <property type="entry name" value="HMA"/>
    <property type="match status" value="3"/>
</dbReference>
<feature type="domain" description="HMA" evidence="17">
    <location>
        <begin position="114"/>
        <end position="180"/>
    </location>
</feature>
<keyword evidence="10" id="KW-1278">Translocase</keyword>
<dbReference type="FunFam" id="3.40.50.1000:FF:000144">
    <property type="entry name" value="copper-transporting ATPase 1 isoform X2"/>
    <property type="match status" value="1"/>
</dbReference>
<evidence type="ECO:0000256" key="3">
    <source>
        <dbReference type="ARBA" id="ARBA00022448"/>
    </source>
</evidence>
<evidence type="ECO:0000256" key="10">
    <source>
        <dbReference type="ARBA" id="ARBA00022967"/>
    </source>
</evidence>
<feature type="domain" description="HMA" evidence="17">
    <location>
        <begin position="1"/>
        <end position="58"/>
    </location>
</feature>
<dbReference type="PANTHER" id="PTHR46594">
    <property type="entry name" value="P-TYPE CATION-TRANSPORTING ATPASE"/>
    <property type="match status" value="1"/>
</dbReference>
<feature type="transmembrane region" description="Helical" evidence="15">
    <location>
        <begin position="388"/>
        <end position="406"/>
    </location>
</feature>
<dbReference type="Proteomes" id="UP000492821">
    <property type="component" value="Unassembled WGS sequence"/>
</dbReference>
<dbReference type="NCBIfam" id="TIGR00003">
    <property type="entry name" value="copper ion binding protein"/>
    <property type="match status" value="2"/>
</dbReference>
<keyword evidence="9 15" id="KW-0067">ATP-binding</keyword>
<feature type="transmembrane region" description="Helical" evidence="15">
    <location>
        <begin position="313"/>
        <end position="336"/>
    </location>
</feature>
<dbReference type="FunFam" id="3.30.70.100:FF:000001">
    <property type="entry name" value="ATPase copper transporting beta"/>
    <property type="match status" value="3"/>
</dbReference>
<dbReference type="Gene3D" id="3.30.70.100">
    <property type="match status" value="3"/>
</dbReference>
<feature type="transmembrane region" description="Helical" evidence="15">
    <location>
        <begin position="546"/>
        <end position="571"/>
    </location>
</feature>
<feature type="transmembrane region" description="Helical" evidence="15">
    <location>
        <begin position="994"/>
        <end position="1014"/>
    </location>
</feature>
<dbReference type="AlphaFoldDB" id="A0A7E4ZYY4"/>
<comment type="similarity">
    <text evidence="15">Belongs to the cation transport ATPase (P-type) (TC 3.A.3) family. Type IB subfamily.</text>
</comment>
<dbReference type="SUPFAM" id="SSF56784">
    <property type="entry name" value="HAD-like"/>
    <property type="match status" value="1"/>
</dbReference>
<dbReference type="InterPro" id="IPR023299">
    <property type="entry name" value="ATPase_P-typ_cyto_dom_N"/>
</dbReference>
<feature type="region of interest" description="Disordered" evidence="16">
    <location>
        <begin position="83"/>
        <end position="102"/>
    </location>
</feature>
<dbReference type="CDD" id="cd02094">
    <property type="entry name" value="P-type_ATPase_Cu-like"/>
    <property type="match status" value="1"/>
</dbReference>
<dbReference type="Pfam" id="PF00122">
    <property type="entry name" value="E1-E2_ATPase"/>
    <property type="match status" value="1"/>
</dbReference>
<evidence type="ECO:0000256" key="1">
    <source>
        <dbReference type="ARBA" id="ARBA00004166"/>
    </source>
</evidence>
<evidence type="ECO:0000256" key="2">
    <source>
        <dbReference type="ARBA" id="ARBA00012517"/>
    </source>
</evidence>
<dbReference type="GO" id="GO:0005507">
    <property type="term" value="F:copper ion binding"/>
    <property type="evidence" value="ECO:0007669"/>
    <property type="project" value="InterPro"/>
</dbReference>
<feature type="transmembrane region" description="Helical" evidence="15">
    <location>
        <begin position="591"/>
        <end position="610"/>
    </location>
</feature>
<dbReference type="GO" id="GO:0005524">
    <property type="term" value="F:ATP binding"/>
    <property type="evidence" value="ECO:0007669"/>
    <property type="project" value="UniProtKB-UniRule"/>
</dbReference>
<dbReference type="InterPro" id="IPR059000">
    <property type="entry name" value="ATPase_P-type_domA"/>
</dbReference>
<reference evidence="19" key="2">
    <citation type="submission" date="2020-10" db="UniProtKB">
        <authorList>
            <consortium name="WormBaseParasite"/>
        </authorList>
    </citation>
    <scope>IDENTIFICATION</scope>
</reference>
<dbReference type="InterPro" id="IPR044492">
    <property type="entry name" value="P_typ_ATPase_HD_dom"/>
</dbReference>
<dbReference type="SUPFAM" id="SSF81660">
    <property type="entry name" value="Metal cation-transporting ATPase, ATP-binding domain N"/>
    <property type="match status" value="1"/>
</dbReference>
<keyword evidence="7 15" id="KW-0547">Nucleotide-binding</keyword>
<keyword evidence="13" id="KW-0406">Ion transport</keyword>
<dbReference type="Pfam" id="PF00403">
    <property type="entry name" value="HMA"/>
    <property type="match status" value="3"/>
</dbReference>
<dbReference type="InterPro" id="IPR023214">
    <property type="entry name" value="HAD_sf"/>
</dbReference>
<evidence type="ECO:0000313" key="19">
    <source>
        <dbReference type="WBParaSite" id="Pan_g4415.t1"/>
    </source>
</evidence>
<sequence length="1094" mass="117646">MSCMSCVNNIQDHISKLPGILSIKVDLKENQGTIIYDPSKFTGETVATAIDDMGFECKLKTDAEAPKDGLNVPKSDDFTIIDLETGKKTPSPPAKTPEPDPEAIVIRSGTPDYKKCSLSVDGMTCASCVANIERKIAEKPGVQSIVVSLMFLKADVTYDAAMTTAEEVSGAITNLGYPSTVLDDAVNGDTKICLTIGGMSTDNCARRIEGHVMKMKGIDSCEVNLATGSALVEYVPASVGARDIIEVIEKLGYTAELASNEDRLKKLSHTSDIIKWRSAFLISLIFGIPVMATMIYFHWILHTPMHPERQSPIFVPALSIDNFILLLLATPVQFFGGRNFYIQSWKALKHGTANMDVLVVLATTIAYLYSVTILVIAIILGWPSSPMTFFDVPPMLLVFIALGRWLEYKAKGKTSEALSKLMSMQAKEARLITRDADGNILTERGIEIELVQRGDLIKILSGEKIAVDGIVIEGKSSADESFITGESMPVMKKPGLPVIGGSINQSGMLIVEATHVGADSTLAQIVRLVEEAQTSKAPLQQYADKVAGYFVPAVVLISSITLIVWLCIGIWGKTEKFHEERSSWEYTIRTAFEYAITVLAIACPCSLGLATPTAIMVGTGVGARNGILIKGGEPLEITQKIKTIVFDKTGTITEGRPRVVKIYATLPQPILSFKSVVAIAGSVESNSEHPIGSAIVSFSKELLGNTQWATVSNFVVSAGSGVSGTVSNLSSILSTSVVSNLNNLHLIDASELRSGTLKLESNEVEFSPIFDESVRSLEAFDVNNLNVVIGTEKFLTQSGVNIHSTVHNVLSMDRNSGNISILVAINGHVAAVVSIADQVKPEALLAVYTLRKMGMHVVLLTGDNAKTAEATAKKVGISEVFAEVLPNQKKDKIKQLQTFGAKVAMVGDGVNDSPALAQADVGIAIAKGSDVAIESAGVVLVKNNLLDVVGAVLLSKSTVNRIRINLFFAMVYNSIGIPIAAGVFQPLGFSLQPWMAAAAMAMSSVSVVSSSLFLKNFRKPTTRQLKTSEFKHFRHHLGESEVTVYKGIDIDAKSPTKNVAFVGGGVTKYFAPRKVTSKRIYSLEDSERESILSV</sequence>
<feature type="domain" description="HMA" evidence="17">
    <location>
        <begin position="190"/>
        <end position="256"/>
    </location>
</feature>
<keyword evidence="14 15" id="KW-0472">Membrane</keyword>
<dbReference type="SUPFAM" id="SSF55008">
    <property type="entry name" value="HMA, heavy metal-associated domain"/>
    <property type="match status" value="3"/>
</dbReference>
<keyword evidence="11 15" id="KW-1133">Transmembrane helix</keyword>
<dbReference type="InterPro" id="IPR036163">
    <property type="entry name" value="HMA_dom_sf"/>
</dbReference>
<dbReference type="GO" id="GO:0140581">
    <property type="term" value="F:P-type monovalent copper transporter activity"/>
    <property type="evidence" value="ECO:0007669"/>
    <property type="project" value="UniProtKB-EC"/>
</dbReference>
<proteinExistence type="inferred from homology"/>
<dbReference type="InterPro" id="IPR001757">
    <property type="entry name" value="P_typ_ATPase"/>
</dbReference>
<dbReference type="InterPro" id="IPR006122">
    <property type="entry name" value="HMA_Cu_ion-bd"/>
</dbReference>
<dbReference type="EC" id="7.2.2.8" evidence="2"/>
<dbReference type="PROSITE" id="PS01047">
    <property type="entry name" value="HMA_1"/>
    <property type="match status" value="1"/>
</dbReference>
<dbReference type="InterPro" id="IPR027256">
    <property type="entry name" value="P-typ_ATPase_IB"/>
</dbReference>
<dbReference type="GO" id="GO:0005802">
    <property type="term" value="C:trans-Golgi network"/>
    <property type="evidence" value="ECO:0007669"/>
    <property type="project" value="UniProtKB-ARBA"/>
</dbReference>
<dbReference type="SFLD" id="SFLDF00027">
    <property type="entry name" value="p-type_atpase"/>
    <property type="match status" value="1"/>
</dbReference>
<feature type="transmembrane region" description="Helical" evidence="15">
    <location>
        <begin position="357"/>
        <end position="382"/>
    </location>
</feature>
<evidence type="ECO:0000256" key="6">
    <source>
        <dbReference type="ARBA" id="ARBA00022737"/>
    </source>
</evidence>
<dbReference type="GO" id="GO:0016887">
    <property type="term" value="F:ATP hydrolysis activity"/>
    <property type="evidence" value="ECO:0007669"/>
    <property type="project" value="InterPro"/>
</dbReference>
<keyword evidence="5 15" id="KW-0479">Metal-binding</keyword>
<protein>
    <recommendedName>
        <fullName evidence="2">P-type Cu(+) transporter</fullName>
        <ecNumber evidence="2">7.2.2.8</ecNumber>
    </recommendedName>
</protein>
<evidence type="ECO:0000256" key="16">
    <source>
        <dbReference type="SAM" id="MobiDB-lite"/>
    </source>
</evidence>
<dbReference type="PRINTS" id="PR00942">
    <property type="entry name" value="CUATPASEI"/>
</dbReference>
<dbReference type="PROSITE" id="PS00154">
    <property type="entry name" value="ATPASE_E1_E2"/>
    <property type="match status" value="1"/>
</dbReference>
<evidence type="ECO:0000256" key="4">
    <source>
        <dbReference type="ARBA" id="ARBA00022692"/>
    </source>
</evidence>
<accession>A0A7E4ZYY4</accession>
<dbReference type="InterPro" id="IPR006121">
    <property type="entry name" value="HMA_dom"/>
</dbReference>
<dbReference type="GO" id="GO:0016020">
    <property type="term" value="C:membrane"/>
    <property type="evidence" value="ECO:0007669"/>
    <property type="project" value="UniProtKB-SubCell"/>
</dbReference>
<evidence type="ECO:0000256" key="7">
    <source>
        <dbReference type="ARBA" id="ARBA00022741"/>
    </source>
</evidence>
<dbReference type="InterPro" id="IPR023298">
    <property type="entry name" value="ATPase_P-typ_TM_dom_sf"/>
</dbReference>
<dbReference type="SUPFAM" id="SSF81653">
    <property type="entry name" value="Calcium ATPase, transduction domain A"/>
    <property type="match status" value="1"/>
</dbReference>
<dbReference type="SFLD" id="SFLDS00003">
    <property type="entry name" value="Haloacid_Dehalogenase"/>
    <property type="match status" value="1"/>
</dbReference>
<evidence type="ECO:0000256" key="5">
    <source>
        <dbReference type="ARBA" id="ARBA00022723"/>
    </source>
</evidence>
<evidence type="ECO:0000313" key="18">
    <source>
        <dbReference type="Proteomes" id="UP000492821"/>
    </source>
</evidence>
<dbReference type="InterPro" id="IPR018303">
    <property type="entry name" value="ATPase_P-typ_P_site"/>
</dbReference>
<dbReference type="FunFam" id="2.70.150.10:FF:000002">
    <property type="entry name" value="Copper-transporting ATPase 1, putative"/>
    <property type="match status" value="1"/>
</dbReference>
<name>A0A7E4ZYY4_PANRE</name>
<dbReference type="InterPro" id="IPR036412">
    <property type="entry name" value="HAD-like_sf"/>
</dbReference>
<keyword evidence="6" id="KW-0677">Repeat</keyword>
<comment type="subcellular location">
    <subcellularLocation>
        <location evidence="1">Golgi apparatus</location>
        <location evidence="1">trans-Golgi network membrane</location>
        <topology evidence="1">Multi-pass membrane protein</topology>
    </subcellularLocation>
    <subcellularLocation>
        <location evidence="15">Membrane</location>
    </subcellularLocation>
</comment>
<keyword evidence="8" id="KW-0187">Copper transport</keyword>
<evidence type="ECO:0000259" key="17">
    <source>
        <dbReference type="PROSITE" id="PS50846"/>
    </source>
</evidence>
<keyword evidence="4 15" id="KW-0812">Transmembrane</keyword>
<evidence type="ECO:0000256" key="14">
    <source>
        <dbReference type="ARBA" id="ARBA00023136"/>
    </source>
</evidence>
<evidence type="ECO:0000256" key="11">
    <source>
        <dbReference type="ARBA" id="ARBA00022989"/>
    </source>
</evidence>
<dbReference type="InterPro" id="IPR008250">
    <property type="entry name" value="ATPase_P-typ_transduc_dom_A_sf"/>
</dbReference>
<dbReference type="PROSITE" id="PS50846">
    <property type="entry name" value="HMA_2"/>
    <property type="match status" value="3"/>
</dbReference>
<keyword evidence="18" id="KW-1185">Reference proteome</keyword>
<dbReference type="Gene3D" id="3.40.50.1000">
    <property type="entry name" value="HAD superfamily/HAD-like"/>
    <property type="match status" value="1"/>
</dbReference>
<dbReference type="NCBIfam" id="TIGR01494">
    <property type="entry name" value="ATPase_P-type"/>
    <property type="match status" value="2"/>
</dbReference>